<dbReference type="InterPro" id="IPR007624">
    <property type="entry name" value="RNA_pol_sigma70_r3"/>
</dbReference>
<dbReference type="AlphaFoldDB" id="A0A9D9I1U4"/>
<dbReference type="InterPro" id="IPR012760">
    <property type="entry name" value="RNA_pol_sigma_RpoD_C"/>
</dbReference>
<proteinExistence type="inferred from homology"/>
<dbReference type="Gene3D" id="1.10.10.10">
    <property type="entry name" value="Winged helix-like DNA-binding domain superfamily/Winged helix DNA-binding domain"/>
    <property type="match status" value="2"/>
</dbReference>
<dbReference type="CDD" id="cd06171">
    <property type="entry name" value="Sigma70_r4"/>
    <property type="match status" value="1"/>
</dbReference>
<keyword evidence="5 7" id="KW-0238">DNA-binding</keyword>
<reference evidence="10" key="1">
    <citation type="submission" date="2020-10" db="EMBL/GenBank/DDBJ databases">
        <authorList>
            <person name="Gilroy R."/>
        </authorList>
    </citation>
    <scope>NUCLEOTIDE SEQUENCE</scope>
    <source>
        <strain evidence="10">E3-2379</strain>
    </source>
</reference>
<dbReference type="InterPro" id="IPR013324">
    <property type="entry name" value="RNA_pol_sigma_r3/r4-like"/>
</dbReference>
<dbReference type="FunFam" id="1.10.601.10:FF:000001">
    <property type="entry name" value="RNA polymerase sigma factor SigA"/>
    <property type="match status" value="1"/>
</dbReference>
<keyword evidence="6 7" id="KW-0804">Transcription</keyword>
<keyword evidence="2" id="KW-0963">Cytoplasm</keyword>
<dbReference type="InterPro" id="IPR007630">
    <property type="entry name" value="RNA_pol_sigma70_r4"/>
</dbReference>
<feature type="domain" description="RNA polymerase sigma-70" evidence="8">
    <location>
        <begin position="123"/>
        <end position="136"/>
    </location>
</feature>
<dbReference type="InterPro" id="IPR013325">
    <property type="entry name" value="RNA_pol_sigma_r2"/>
</dbReference>
<evidence type="ECO:0000256" key="3">
    <source>
        <dbReference type="ARBA" id="ARBA00023015"/>
    </source>
</evidence>
<dbReference type="InterPro" id="IPR050239">
    <property type="entry name" value="Sigma-70_RNA_pol_init_factors"/>
</dbReference>
<dbReference type="SUPFAM" id="SSF88659">
    <property type="entry name" value="Sigma3 and sigma4 domains of RNA polymerase sigma factors"/>
    <property type="match status" value="2"/>
</dbReference>
<dbReference type="GO" id="GO:0016987">
    <property type="term" value="F:sigma factor activity"/>
    <property type="evidence" value="ECO:0007669"/>
    <property type="project" value="UniProtKB-KW"/>
</dbReference>
<dbReference type="Gene3D" id="1.20.120.1810">
    <property type="match status" value="1"/>
</dbReference>
<comment type="function">
    <text evidence="7">Sigma factors are initiation factors that promote the attachment of RNA polymerase to specific initiation sites and are then released.</text>
</comment>
<protein>
    <recommendedName>
        <fullName evidence="7">RNA polymerase sigma factor</fullName>
    </recommendedName>
</protein>
<name>A0A9D9I1U4_9FIRM</name>
<dbReference type="SUPFAM" id="SSF88946">
    <property type="entry name" value="Sigma2 domain of RNA polymerase sigma factors"/>
    <property type="match status" value="1"/>
</dbReference>
<dbReference type="Pfam" id="PF04545">
    <property type="entry name" value="Sigma70_r4"/>
    <property type="match status" value="1"/>
</dbReference>
<sequence>INITDTEKENSDVEMEESDLMEDIQVLDEPTDEELEADELEGLELENLENIDNFADTNLQDSVKLYLKQIGSYPLLTQQEEIELAKRKDQGDKVAIDILTESNLRLVVSIAKKYLGRGLSFLDLIQEGNIGLLRGIEKFDYTKGYKLSTYATWWIKQAITRSLADQSRTIRIPVHLVEVFNKLTRVQRELTVELGREPSNEELAKELEISIDKLMEIREYSLTPTSLETPVGDENDSSVGDFIADEKNQSPEDVANAEMLRLHIEEILGDLNERERYIIRQRFGLDDGHPRTLEEVGKEMGVTRERIRQIEAKALRKLRHPSRSKKIKDFL</sequence>
<keyword evidence="4 7" id="KW-0731">Sigma factor</keyword>
<dbReference type="NCBIfam" id="TIGR02393">
    <property type="entry name" value="RpoD_Cterm"/>
    <property type="match status" value="1"/>
</dbReference>
<feature type="domain" description="RNA polymerase sigma-70" evidence="9">
    <location>
        <begin position="292"/>
        <end position="318"/>
    </location>
</feature>
<reference evidence="10" key="2">
    <citation type="journal article" date="2021" name="PeerJ">
        <title>Extensive microbial diversity within the chicken gut microbiome revealed by metagenomics and culture.</title>
        <authorList>
            <person name="Gilroy R."/>
            <person name="Ravi A."/>
            <person name="Getino M."/>
            <person name="Pursley I."/>
            <person name="Horton D.L."/>
            <person name="Alikhan N.F."/>
            <person name="Baker D."/>
            <person name="Gharbi K."/>
            <person name="Hall N."/>
            <person name="Watson M."/>
            <person name="Adriaenssens E.M."/>
            <person name="Foster-Nyarko E."/>
            <person name="Jarju S."/>
            <person name="Secka A."/>
            <person name="Antonio M."/>
            <person name="Oren A."/>
            <person name="Chaudhuri R.R."/>
            <person name="La Ragione R."/>
            <person name="Hildebrand F."/>
            <person name="Pallen M.J."/>
        </authorList>
    </citation>
    <scope>NUCLEOTIDE SEQUENCE</scope>
    <source>
        <strain evidence="10">E3-2379</strain>
    </source>
</reference>
<dbReference type="NCBIfam" id="TIGR02937">
    <property type="entry name" value="sigma70-ECF"/>
    <property type="match status" value="1"/>
</dbReference>
<evidence type="ECO:0000313" key="10">
    <source>
        <dbReference type="EMBL" id="MBO8464287.1"/>
    </source>
</evidence>
<dbReference type="PROSITE" id="PS00716">
    <property type="entry name" value="SIGMA70_2"/>
    <property type="match status" value="1"/>
</dbReference>
<dbReference type="Pfam" id="PF04539">
    <property type="entry name" value="Sigma70_r3"/>
    <property type="match status" value="1"/>
</dbReference>
<dbReference type="EMBL" id="JADIML010000292">
    <property type="protein sequence ID" value="MBO8464287.1"/>
    <property type="molecule type" value="Genomic_DNA"/>
</dbReference>
<dbReference type="Pfam" id="PF04542">
    <property type="entry name" value="Sigma70_r2"/>
    <property type="match status" value="1"/>
</dbReference>
<dbReference type="PROSITE" id="PS00715">
    <property type="entry name" value="SIGMA70_1"/>
    <property type="match status" value="1"/>
</dbReference>
<evidence type="ECO:0000256" key="4">
    <source>
        <dbReference type="ARBA" id="ARBA00023082"/>
    </source>
</evidence>
<dbReference type="GO" id="GO:0003677">
    <property type="term" value="F:DNA binding"/>
    <property type="evidence" value="ECO:0007669"/>
    <property type="project" value="UniProtKB-KW"/>
</dbReference>
<dbReference type="PANTHER" id="PTHR30603:SF60">
    <property type="entry name" value="RNA POLYMERASE SIGMA FACTOR RPOD"/>
    <property type="match status" value="1"/>
</dbReference>
<dbReference type="InterPro" id="IPR036388">
    <property type="entry name" value="WH-like_DNA-bd_sf"/>
</dbReference>
<evidence type="ECO:0000256" key="6">
    <source>
        <dbReference type="ARBA" id="ARBA00023163"/>
    </source>
</evidence>
<evidence type="ECO:0000256" key="2">
    <source>
        <dbReference type="ARBA" id="ARBA00022490"/>
    </source>
</evidence>
<dbReference type="InterPro" id="IPR000943">
    <property type="entry name" value="RNA_pol_sigma70"/>
</dbReference>
<comment type="similarity">
    <text evidence="1 7">Belongs to the sigma-70 factor family.</text>
</comment>
<dbReference type="InterPro" id="IPR009042">
    <property type="entry name" value="RNA_pol_sigma70_r1_2"/>
</dbReference>
<evidence type="ECO:0000313" key="11">
    <source>
        <dbReference type="Proteomes" id="UP000823618"/>
    </source>
</evidence>
<evidence type="ECO:0000259" key="8">
    <source>
        <dbReference type="PROSITE" id="PS00715"/>
    </source>
</evidence>
<dbReference type="GO" id="GO:0006352">
    <property type="term" value="P:DNA-templated transcription initiation"/>
    <property type="evidence" value="ECO:0007669"/>
    <property type="project" value="InterPro"/>
</dbReference>
<dbReference type="InterPro" id="IPR014284">
    <property type="entry name" value="RNA_pol_sigma-70_dom"/>
</dbReference>
<evidence type="ECO:0000256" key="5">
    <source>
        <dbReference type="ARBA" id="ARBA00023125"/>
    </source>
</evidence>
<dbReference type="Pfam" id="PF00140">
    <property type="entry name" value="Sigma70_r1_2"/>
    <property type="match status" value="1"/>
</dbReference>
<evidence type="ECO:0000256" key="7">
    <source>
        <dbReference type="RuleBase" id="RU362124"/>
    </source>
</evidence>
<dbReference type="InterPro" id="IPR007627">
    <property type="entry name" value="RNA_pol_sigma70_r2"/>
</dbReference>
<accession>A0A9D9I1U4</accession>
<feature type="non-terminal residue" evidence="10">
    <location>
        <position position="1"/>
    </location>
</feature>
<keyword evidence="3 7" id="KW-0805">Transcription regulation</keyword>
<dbReference type="PRINTS" id="PR00046">
    <property type="entry name" value="SIGMA70FCT"/>
</dbReference>
<evidence type="ECO:0000259" key="9">
    <source>
        <dbReference type="PROSITE" id="PS00716"/>
    </source>
</evidence>
<dbReference type="Gene3D" id="1.10.601.10">
    <property type="entry name" value="RNA Polymerase Primary Sigma Factor"/>
    <property type="match status" value="1"/>
</dbReference>
<organism evidence="10 11">
    <name type="scientific">Candidatus Scybalomonas excrementavium</name>
    <dbReference type="NCBI Taxonomy" id="2840943"/>
    <lineage>
        <taxon>Bacteria</taxon>
        <taxon>Bacillati</taxon>
        <taxon>Bacillota</taxon>
        <taxon>Clostridia</taxon>
        <taxon>Lachnospirales</taxon>
        <taxon>Lachnospiraceae</taxon>
        <taxon>Lachnospiraceae incertae sedis</taxon>
        <taxon>Candidatus Scybalomonas</taxon>
    </lineage>
</organism>
<dbReference type="Proteomes" id="UP000823618">
    <property type="component" value="Unassembled WGS sequence"/>
</dbReference>
<dbReference type="PANTHER" id="PTHR30603">
    <property type="entry name" value="RNA POLYMERASE SIGMA FACTOR RPO"/>
    <property type="match status" value="1"/>
</dbReference>
<comment type="caution">
    <text evidence="10">The sequence shown here is derived from an EMBL/GenBank/DDBJ whole genome shotgun (WGS) entry which is preliminary data.</text>
</comment>
<evidence type="ECO:0000256" key="1">
    <source>
        <dbReference type="ARBA" id="ARBA00007788"/>
    </source>
</evidence>
<gene>
    <name evidence="10" type="primary">rpoD</name>
    <name evidence="10" type="ORF">IAC13_10185</name>
</gene>